<dbReference type="Proteomes" id="UP001172645">
    <property type="component" value="Unassembled WGS sequence"/>
</dbReference>
<proteinExistence type="predicted"/>
<name>A0ABT7K2P5_9HYPH</name>
<organism evidence="1 2">
    <name type="scientific">Rhizobium mayense</name>
    <dbReference type="NCBI Taxonomy" id="1312184"/>
    <lineage>
        <taxon>Bacteria</taxon>
        <taxon>Pseudomonadati</taxon>
        <taxon>Pseudomonadota</taxon>
        <taxon>Alphaproteobacteria</taxon>
        <taxon>Hyphomicrobiales</taxon>
        <taxon>Rhizobiaceae</taxon>
        <taxon>Rhizobium/Agrobacterium group</taxon>
        <taxon>Rhizobium</taxon>
    </lineage>
</organism>
<evidence type="ECO:0008006" key="3">
    <source>
        <dbReference type="Google" id="ProtNLM"/>
    </source>
</evidence>
<accession>A0ABT7K2P5</accession>
<protein>
    <recommendedName>
        <fullName evidence="3">Ankyrin repeat domain-containing protein</fullName>
    </recommendedName>
</protein>
<comment type="caution">
    <text evidence="1">The sequence shown here is derived from an EMBL/GenBank/DDBJ whole genome shotgun (WGS) entry which is preliminary data.</text>
</comment>
<reference evidence="1" key="1">
    <citation type="submission" date="2023-06" db="EMBL/GenBank/DDBJ databases">
        <title>Phylogenetic Diversity of Rhizobium strains.</title>
        <authorList>
            <person name="Moura F.T."/>
            <person name="Helene L.C.F."/>
            <person name="Hungria M."/>
        </authorList>
    </citation>
    <scope>NUCLEOTIDE SEQUENCE</scope>
    <source>
        <strain evidence="1">CCGE526</strain>
    </source>
</reference>
<dbReference type="RefSeq" id="WP_285872293.1">
    <property type="nucleotide sequence ID" value="NZ_JARFYM010000034.1"/>
</dbReference>
<dbReference type="EMBL" id="JARFYM010000034">
    <property type="protein sequence ID" value="MDL2402868.1"/>
    <property type="molecule type" value="Genomic_DNA"/>
</dbReference>
<sequence>MLSLDDPRWKELLHAYGNAEDVPELLSVLGSSPGPKVDVNVEPWHSLWSCLCHQGDVYTASYAAVPHIVKIANETQGPIDRSFFLLPAAIEVARRTGQGPELCDLYAEDYHDAIKQLVDTVSIHRNEAWDQAMLLSVAAAQAVAKGHVDVAEALLNLDANWIEKINSGEFD</sequence>
<evidence type="ECO:0000313" key="1">
    <source>
        <dbReference type="EMBL" id="MDL2402868.1"/>
    </source>
</evidence>
<gene>
    <name evidence="1" type="ORF">PY649_28640</name>
</gene>
<evidence type="ECO:0000313" key="2">
    <source>
        <dbReference type="Proteomes" id="UP001172645"/>
    </source>
</evidence>
<keyword evidence="2" id="KW-1185">Reference proteome</keyword>